<evidence type="ECO:0000256" key="7">
    <source>
        <dbReference type="ARBA" id="ARBA00023004"/>
    </source>
</evidence>
<evidence type="ECO:0000256" key="2">
    <source>
        <dbReference type="ARBA" id="ARBA00022692"/>
    </source>
</evidence>
<dbReference type="GO" id="GO:0051537">
    <property type="term" value="F:2 iron, 2 sulfur cluster binding"/>
    <property type="evidence" value="ECO:0007669"/>
    <property type="project" value="UniProtKB-KW"/>
</dbReference>
<feature type="signal peptide" evidence="12">
    <location>
        <begin position="1"/>
        <end position="20"/>
    </location>
</feature>
<dbReference type="Pfam" id="PF00355">
    <property type="entry name" value="Rieske"/>
    <property type="match status" value="1"/>
</dbReference>
<keyword evidence="6" id="KW-0560">Oxidoreductase</keyword>
<proteinExistence type="predicted"/>
<evidence type="ECO:0000256" key="8">
    <source>
        <dbReference type="ARBA" id="ARBA00023014"/>
    </source>
</evidence>
<comment type="caution">
    <text evidence="14">The sequence shown here is derived from an EMBL/GenBank/DDBJ whole genome shotgun (WGS) entry which is preliminary data.</text>
</comment>
<evidence type="ECO:0000313" key="14">
    <source>
        <dbReference type="EMBL" id="CAB9529544.1"/>
    </source>
</evidence>
<evidence type="ECO:0000313" key="15">
    <source>
        <dbReference type="Proteomes" id="UP001153069"/>
    </source>
</evidence>
<dbReference type="GO" id="GO:0016020">
    <property type="term" value="C:membrane"/>
    <property type="evidence" value="ECO:0007669"/>
    <property type="project" value="UniProtKB-SubCell"/>
</dbReference>
<keyword evidence="7" id="KW-0408">Iron</keyword>
<dbReference type="PROSITE" id="PS51296">
    <property type="entry name" value="RIESKE"/>
    <property type="match status" value="1"/>
</dbReference>
<comment type="subcellular location">
    <subcellularLocation>
        <location evidence="1">Membrane</location>
    </subcellularLocation>
</comment>
<keyword evidence="4" id="KW-0479">Metal-binding</keyword>
<dbReference type="InterPro" id="IPR017941">
    <property type="entry name" value="Rieske_2Fe-2S"/>
</dbReference>
<sequence>MLVPAVLAWAVPLLVRSVDAFCLSVTRSSSTVILQQDIATEPSTTTIKEGPRPLDQNWWPVTLSSALDPTRPNPIELLDKKLVLYESSPGQWSCLEDQCAHRFAPLSEGRVVHDSNGDNKKCLQCAYHGWEYNGHGSCTRIPQLEETSSPKKQEQLLQACGVAKYPVQEAAGMIWVWADPTTTCSNDSLPISSLLQRFHQVGGTARGFMRDLPYGFEYLGENLVDASHLPFSHHSVGALNRNDGRPVPLHMLSHSERVELSHKLDNGQDQLPLFQARVENAAQHDPEIVAALKNPIVANQSDPALAMSHIGFFEPCNVRYHRNAGIPGNSYEIQLFMCPTGAGKSRVFLFTPFEAQLPPLVMEKSSKTTNTTTDNKDDNNTKKKVEPSPRMARTVGKLFGRTRKKAPAFPAYVGHMIAHSIFDGDGIFLNKQGDRMRRSALTYKDYHTPTSSDIMVNAFRRWLDRAATVTTSPQLALAATGQGAVYLDDRSRADMLDRYTSHTAHCSICRDALNELQNKKETTNLAISALVGAAGASGVLTVSAAIVGILTKWTASSSSSRMALVAMISCATATVGSIWGARKSLQEREKTEKEIRRFYFEDYVHAEKD</sequence>
<reference evidence="14" key="1">
    <citation type="submission" date="2020-06" db="EMBL/GenBank/DDBJ databases">
        <authorList>
            <consortium name="Plant Systems Biology data submission"/>
        </authorList>
    </citation>
    <scope>NUCLEOTIDE SEQUENCE</scope>
    <source>
        <strain evidence="14">D6</strain>
    </source>
</reference>
<gene>
    <name evidence="14" type="ORF">SEMRO_2539_G330590.1</name>
</gene>
<dbReference type="GO" id="GO:0005737">
    <property type="term" value="C:cytoplasm"/>
    <property type="evidence" value="ECO:0007669"/>
    <property type="project" value="TreeGrafter"/>
</dbReference>
<evidence type="ECO:0000256" key="12">
    <source>
        <dbReference type="SAM" id="SignalP"/>
    </source>
</evidence>
<evidence type="ECO:0000256" key="6">
    <source>
        <dbReference type="ARBA" id="ARBA00023002"/>
    </source>
</evidence>
<keyword evidence="9 11" id="KW-0472">Membrane</keyword>
<feature type="compositionally biased region" description="Basic and acidic residues" evidence="10">
    <location>
        <begin position="374"/>
        <end position="387"/>
    </location>
</feature>
<feature type="transmembrane region" description="Helical" evidence="11">
    <location>
        <begin position="525"/>
        <end position="550"/>
    </location>
</feature>
<dbReference type="SUPFAM" id="SSF50022">
    <property type="entry name" value="ISP domain"/>
    <property type="match status" value="1"/>
</dbReference>
<feature type="domain" description="Rieske" evidence="13">
    <location>
        <begin position="59"/>
        <end position="176"/>
    </location>
</feature>
<keyword evidence="2 11" id="KW-0812">Transmembrane</keyword>
<keyword evidence="12" id="KW-0732">Signal</keyword>
<feature type="region of interest" description="Disordered" evidence="10">
    <location>
        <begin position="362"/>
        <end position="387"/>
    </location>
</feature>
<evidence type="ECO:0000256" key="3">
    <source>
        <dbReference type="ARBA" id="ARBA00022714"/>
    </source>
</evidence>
<protein>
    <submittedName>
        <fullName evidence="14">TIC 55, chloroplastic</fullName>
    </submittedName>
</protein>
<feature type="transmembrane region" description="Helical" evidence="11">
    <location>
        <begin position="562"/>
        <end position="581"/>
    </location>
</feature>
<organism evidence="14 15">
    <name type="scientific">Seminavis robusta</name>
    <dbReference type="NCBI Taxonomy" id="568900"/>
    <lineage>
        <taxon>Eukaryota</taxon>
        <taxon>Sar</taxon>
        <taxon>Stramenopiles</taxon>
        <taxon>Ochrophyta</taxon>
        <taxon>Bacillariophyta</taxon>
        <taxon>Bacillariophyceae</taxon>
        <taxon>Bacillariophycidae</taxon>
        <taxon>Naviculales</taxon>
        <taxon>Naviculaceae</taxon>
        <taxon>Seminavis</taxon>
    </lineage>
</organism>
<name>A0A9N8F2N3_9STRA</name>
<evidence type="ECO:0000256" key="10">
    <source>
        <dbReference type="SAM" id="MobiDB-lite"/>
    </source>
</evidence>
<dbReference type="InterPro" id="IPR036922">
    <property type="entry name" value="Rieske_2Fe-2S_sf"/>
</dbReference>
<dbReference type="PANTHER" id="PTHR21266:SF32">
    <property type="entry name" value="CHOLESTEROL 7-DESATURASE NVD"/>
    <property type="match status" value="1"/>
</dbReference>
<evidence type="ECO:0000259" key="13">
    <source>
        <dbReference type="PROSITE" id="PS51296"/>
    </source>
</evidence>
<evidence type="ECO:0000256" key="9">
    <source>
        <dbReference type="ARBA" id="ARBA00023136"/>
    </source>
</evidence>
<evidence type="ECO:0000256" key="1">
    <source>
        <dbReference type="ARBA" id="ARBA00004370"/>
    </source>
</evidence>
<dbReference type="Gene3D" id="3.90.380.10">
    <property type="entry name" value="Naphthalene 1,2-dioxygenase Alpha Subunit, Chain A, domain 1"/>
    <property type="match status" value="1"/>
</dbReference>
<evidence type="ECO:0000256" key="4">
    <source>
        <dbReference type="ARBA" id="ARBA00022723"/>
    </source>
</evidence>
<feature type="chain" id="PRO_5040390323" evidence="12">
    <location>
        <begin position="21"/>
        <end position="609"/>
    </location>
</feature>
<keyword evidence="3" id="KW-0001">2Fe-2S</keyword>
<dbReference type="Proteomes" id="UP001153069">
    <property type="component" value="Unassembled WGS sequence"/>
</dbReference>
<dbReference type="InterPro" id="IPR050584">
    <property type="entry name" value="Cholesterol_7-desaturase"/>
</dbReference>
<dbReference type="PANTHER" id="PTHR21266">
    <property type="entry name" value="IRON-SULFUR DOMAIN CONTAINING PROTEIN"/>
    <property type="match status" value="1"/>
</dbReference>
<dbReference type="GO" id="GO:0016491">
    <property type="term" value="F:oxidoreductase activity"/>
    <property type="evidence" value="ECO:0007669"/>
    <property type="project" value="UniProtKB-KW"/>
</dbReference>
<keyword evidence="8" id="KW-0411">Iron-sulfur</keyword>
<dbReference type="EMBL" id="CAICTM010002537">
    <property type="protein sequence ID" value="CAB9529544.1"/>
    <property type="molecule type" value="Genomic_DNA"/>
</dbReference>
<dbReference type="Gene3D" id="2.102.10.10">
    <property type="entry name" value="Rieske [2Fe-2S] iron-sulphur domain"/>
    <property type="match status" value="1"/>
</dbReference>
<evidence type="ECO:0000256" key="5">
    <source>
        <dbReference type="ARBA" id="ARBA00022989"/>
    </source>
</evidence>
<keyword evidence="15" id="KW-1185">Reference proteome</keyword>
<dbReference type="GO" id="GO:0046872">
    <property type="term" value="F:metal ion binding"/>
    <property type="evidence" value="ECO:0007669"/>
    <property type="project" value="UniProtKB-KW"/>
</dbReference>
<accession>A0A9N8F2N3</accession>
<evidence type="ECO:0000256" key="11">
    <source>
        <dbReference type="SAM" id="Phobius"/>
    </source>
</evidence>
<dbReference type="SUPFAM" id="SSF55961">
    <property type="entry name" value="Bet v1-like"/>
    <property type="match status" value="1"/>
</dbReference>
<dbReference type="OrthoDB" id="426882at2759"/>
<dbReference type="AlphaFoldDB" id="A0A9N8F2N3"/>
<keyword evidence="5 11" id="KW-1133">Transmembrane helix</keyword>